<dbReference type="InterPro" id="IPR015424">
    <property type="entry name" value="PyrdxlP-dep_Trfase"/>
</dbReference>
<dbReference type="PANTHER" id="PTHR48097">
    <property type="entry name" value="L-THREONINE ALDOLASE-RELATED"/>
    <property type="match status" value="1"/>
</dbReference>
<dbReference type="EMBL" id="AWUE01018454">
    <property type="protein sequence ID" value="OMO80238.1"/>
    <property type="molecule type" value="Genomic_DNA"/>
</dbReference>
<dbReference type="GO" id="GO:0006545">
    <property type="term" value="P:glycine biosynthetic process"/>
    <property type="evidence" value="ECO:0007669"/>
    <property type="project" value="TreeGrafter"/>
</dbReference>
<dbReference type="PANTHER" id="PTHR48097:SF9">
    <property type="entry name" value="L-THREONINE ALDOLASE"/>
    <property type="match status" value="1"/>
</dbReference>
<dbReference type="InterPro" id="IPR001597">
    <property type="entry name" value="ArAA_b-elim_lyase/Thr_aldolase"/>
</dbReference>
<dbReference type="Pfam" id="PF01212">
    <property type="entry name" value="Beta_elim_lyase"/>
    <property type="match status" value="1"/>
</dbReference>
<dbReference type="AlphaFoldDB" id="A0A1R3ICF0"/>
<evidence type="ECO:0000259" key="4">
    <source>
        <dbReference type="Pfam" id="PF01212"/>
    </source>
</evidence>
<comment type="similarity">
    <text evidence="2">Belongs to the threonine aldolase family.</text>
</comment>
<dbReference type="Gene3D" id="3.40.640.10">
    <property type="entry name" value="Type I PLP-dependent aspartate aminotransferase-like (Major domain)"/>
    <property type="match status" value="1"/>
</dbReference>
<evidence type="ECO:0000256" key="3">
    <source>
        <dbReference type="ARBA" id="ARBA00022898"/>
    </source>
</evidence>
<dbReference type="STRING" id="93759.A0A1R3ICF0"/>
<keyword evidence="3" id="KW-0663">Pyridoxal phosphate</keyword>
<keyword evidence="6" id="KW-1185">Reference proteome</keyword>
<evidence type="ECO:0000256" key="2">
    <source>
        <dbReference type="ARBA" id="ARBA00006966"/>
    </source>
</evidence>
<organism evidence="5 6">
    <name type="scientific">Corchorus olitorius</name>
    <dbReference type="NCBI Taxonomy" id="93759"/>
    <lineage>
        <taxon>Eukaryota</taxon>
        <taxon>Viridiplantae</taxon>
        <taxon>Streptophyta</taxon>
        <taxon>Embryophyta</taxon>
        <taxon>Tracheophyta</taxon>
        <taxon>Spermatophyta</taxon>
        <taxon>Magnoliopsida</taxon>
        <taxon>eudicotyledons</taxon>
        <taxon>Gunneridae</taxon>
        <taxon>Pentapetalae</taxon>
        <taxon>rosids</taxon>
        <taxon>malvids</taxon>
        <taxon>Malvales</taxon>
        <taxon>Malvaceae</taxon>
        <taxon>Grewioideae</taxon>
        <taxon>Apeibeae</taxon>
        <taxon>Corchorus</taxon>
    </lineage>
</organism>
<dbReference type="GO" id="GO:0006567">
    <property type="term" value="P:L-threonine catabolic process"/>
    <property type="evidence" value="ECO:0007669"/>
    <property type="project" value="TreeGrafter"/>
</dbReference>
<dbReference type="GO" id="GO:0005829">
    <property type="term" value="C:cytosol"/>
    <property type="evidence" value="ECO:0007669"/>
    <property type="project" value="TreeGrafter"/>
</dbReference>
<dbReference type="SUPFAM" id="SSF53383">
    <property type="entry name" value="PLP-dependent transferases"/>
    <property type="match status" value="1"/>
</dbReference>
<sequence length="185" mass="20024">MSLLCGCSRKWLQVRNITADSLLGIILAKTVTRTVDLRSDTVTKPTEAMRAAVATTEVDDDVLGADPTVFRLESEVAKIMGKEVGLFVPSGTMGNLISTDIRGSEVILGDNSHIHIYENGGISTIGGVHPRLVKNNSDGTMDINLIEAVIRDPGGELVYPTTRLICLENSHANNIYVCHCNNYII</sequence>
<evidence type="ECO:0000256" key="1">
    <source>
        <dbReference type="ARBA" id="ARBA00001933"/>
    </source>
</evidence>
<dbReference type="OrthoDB" id="10261951at2759"/>
<comment type="cofactor">
    <cofactor evidence="1">
        <name>pyridoxal 5'-phosphate</name>
        <dbReference type="ChEBI" id="CHEBI:597326"/>
    </cofactor>
</comment>
<gene>
    <name evidence="5" type="ORF">COLO4_24164</name>
</gene>
<keyword evidence="5" id="KW-0456">Lyase</keyword>
<dbReference type="InterPro" id="IPR015421">
    <property type="entry name" value="PyrdxlP-dep_Trfase_major"/>
</dbReference>
<evidence type="ECO:0000313" key="5">
    <source>
        <dbReference type="EMBL" id="OMO80238.1"/>
    </source>
</evidence>
<name>A0A1R3ICF0_9ROSI</name>
<feature type="domain" description="Aromatic amino acid beta-eliminating lyase/threonine aldolase" evidence="4">
    <location>
        <begin position="36"/>
        <end position="172"/>
    </location>
</feature>
<protein>
    <submittedName>
        <fullName evidence="5">Aromatic amino acid beta-eliminating lyase/threonine aldolase</fullName>
    </submittedName>
</protein>
<accession>A0A1R3ICF0</accession>
<comment type="caution">
    <text evidence="5">The sequence shown here is derived from an EMBL/GenBank/DDBJ whole genome shotgun (WGS) entry which is preliminary data.</text>
</comment>
<dbReference type="Proteomes" id="UP000187203">
    <property type="component" value="Unassembled WGS sequence"/>
</dbReference>
<reference evidence="6" key="1">
    <citation type="submission" date="2013-09" db="EMBL/GenBank/DDBJ databases">
        <title>Corchorus olitorius genome sequencing.</title>
        <authorList>
            <person name="Alam M."/>
            <person name="Haque M.S."/>
            <person name="Islam M.S."/>
            <person name="Emdad E.M."/>
            <person name="Islam M.M."/>
            <person name="Ahmed B."/>
            <person name="Halim A."/>
            <person name="Hossen Q.M.M."/>
            <person name="Hossain M.Z."/>
            <person name="Ahmed R."/>
            <person name="Khan M.M."/>
            <person name="Islam R."/>
            <person name="Rashid M.M."/>
            <person name="Khan S.A."/>
            <person name="Rahman M.S."/>
            <person name="Alam M."/>
            <person name="Yahiya A.S."/>
            <person name="Khan M.S."/>
            <person name="Azam M.S."/>
            <person name="Haque T."/>
            <person name="Lashkar M.Z.H."/>
            <person name="Akhand A.I."/>
            <person name="Morshed G."/>
            <person name="Roy S."/>
            <person name="Uddin K.S."/>
            <person name="Rabeya T."/>
            <person name="Hossain A.S."/>
            <person name="Chowdhury A."/>
            <person name="Snigdha A.R."/>
            <person name="Mortoza M.S."/>
            <person name="Matin S.A."/>
            <person name="Hoque S.M.E."/>
            <person name="Islam M.K."/>
            <person name="Roy D.K."/>
            <person name="Haider R."/>
            <person name="Moosa M.M."/>
            <person name="Elias S.M."/>
            <person name="Hasan A.M."/>
            <person name="Jahan S."/>
            <person name="Shafiuddin M."/>
            <person name="Mahmood N."/>
            <person name="Shommy N.S."/>
        </authorList>
    </citation>
    <scope>NUCLEOTIDE SEQUENCE [LARGE SCALE GENOMIC DNA]</scope>
    <source>
        <strain evidence="6">cv. O-4</strain>
    </source>
</reference>
<proteinExistence type="inferred from homology"/>
<dbReference type="GO" id="GO:0008732">
    <property type="term" value="F:L-allo-threonine aldolase activity"/>
    <property type="evidence" value="ECO:0007669"/>
    <property type="project" value="TreeGrafter"/>
</dbReference>
<evidence type="ECO:0000313" key="6">
    <source>
        <dbReference type="Proteomes" id="UP000187203"/>
    </source>
</evidence>